<name>A0A6V7HBQ4_9HYME</name>
<dbReference type="PANTHER" id="PTHR14690">
    <property type="entry name" value="IQ MOTIF CONTAINING WITH AAA DOMAIN 1"/>
    <property type="match status" value="1"/>
</dbReference>
<dbReference type="PANTHER" id="PTHR14690:SF9">
    <property type="entry name" value="GH08353P"/>
    <property type="match status" value="1"/>
</dbReference>
<comment type="caution">
    <text evidence="2">The sequence shown here is derived from an EMBL/GenBank/DDBJ whole genome shotgun (WGS) entry which is preliminary data.</text>
</comment>
<proteinExistence type="predicted"/>
<dbReference type="InterPro" id="IPR052267">
    <property type="entry name" value="N-DRC_Component"/>
</dbReference>
<sequence>RNRPQSMSYAYYTDLWLITRNDLDKLIELDRKLQQQERTHDRQDGLNLLLPMYLRSSWMYIFRYRNLVKRLIICHNQMVQTQKRDLIKRVLDCAVGRMLEYKKEIVNLDCSDYQWPDDFMTQLKYTPDDVEILLSASSKDIMEHRRERIQKLMKDAYKIAEEIESKELSVMDITEASESQESALRLRKKRVREKISESLPVQKRIRTSREIAEQEMRAAILLIQSHERARIGRCAGIDAQRMYNYNKKIQMGLTTVKKLHKSTYENAAKTIQRTWRIYAARKKMRNRIERTEELLGMTIPSWKSQDVFKKDRENFQKKLTLMPRFANEIMKVTEKERARLWKIRGPGLMEDITDEIREWFIIWYNDVGHFDAYPVARLGGSVLITTGQTLTPQEYLVEKMMKQTGKAPTTTRAKTKEKKQPWMSQTKTFSLLNEANQDFINNWSFRYRTNEYREQIYHDLIKDELCYELQLEMRKIVDELMRLELKKLNAALRKDYKADKRTLVIPAEKKRKVREGKKKRVPTSDESVENNFKELVRANIIKDYPKTFLKDWIGDLSYQNYEAAREARNYNHRIGEIRQTVMDYCVLPLSSRGIHQVAPLIRAVCIYGLAQHGKNFLVNAICSEVGALLFDMTPTVLVDKYMGRKNERELINKISEIARAYAPSVIFIDNSEKLWSRKLSEEDRHLKPKRFAQYYPRLVKSIKRGDQILFLTTSSEPYKATRPFIRIHDKFIMIPLTDYNTLYMFYKDLLMKYHGVNRDIDISTMAKMSVGIPLIFIRSTVDNVLNLRRRISLKFKPLAMSEIMDEILKYEPPRAKTFIELAKFENRTPLAKKRAKLRN</sequence>
<protein>
    <recommendedName>
        <fullName evidence="1">ATPase AAA-type core domain-containing protein</fullName>
    </recommendedName>
</protein>
<keyword evidence="3" id="KW-1185">Reference proteome</keyword>
<dbReference type="Gene3D" id="1.10.8.60">
    <property type="match status" value="1"/>
</dbReference>
<dbReference type="InterPro" id="IPR003959">
    <property type="entry name" value="ATPase_AAA_core"/>
</dbReference>
<dbReference type="Pfam" id="PF00004">
    <property type="entry name" value="AAA"/>
    <property type="match status" value="1"/>
</dbReference>
<dbReference type="EMBL" id="CAJDYZ010010002">
    <property type="protein sequence ID" value="CAD1477416.1"/>
    <property type="molecule type" value="Genomic_DNA"/>
</dbReference>
<accession>A0A6V7HBQ4</accession>
<evidence type="ECO:0000259" key="1">
    <source>
        <dbReference type="Pfam" id="PF00004"/>
    </source>
</evidence>
<dbReference type="SUPFAM" id="SSF52540">
    <property type="entry name" value="P-loop containing nucleoside triphosphate hydrolases"/>
    <property type="match status" value="1"/>
</dbReference>
<organism evidence="2 3">
    <name type="scientific">Heterotrigona itama</name>
    <dbReference type="NCBI Taxonomy" id="395501"/>
    <lineage>
        <taxon>Eukaryota</taxon>
        <taxon>Metazoa</taxon>
        <taxon>Ecdysozoa</taxon>
        <taxon>Arthropoda</taxon>
        <taxon>Hexapoda</taxon>
        <taxon>Insecta</taxon>
        <taxon>Pterygota</taxon>
        <taxon>Neoptera</taxon>
        <taxon>Endopterygota</taxon>
        <taxon>Hymenoptera</taxon>
        <taxon>Apocrita</taxon>
        <taxon>Aculeata</taxon>
        <taxon>Apoidea</taxon>
        <taxon>Anthophila</taxon>
        <taxon>Apidae</taxon>
        <taxon>Heterotrigona</taxon>
    </lineage>
</organism>
<dbReference type="GO" id="GO:0016887">
    <property type="term" value="F:ATP hydrolysis activity"/>
    <property type="evidence" value="ECO:0007669"/>
    <property type="project" value="InterPro"/>
</dbReference>
<dbReference type="PROSITE" id="PS50096">
    <property type="entry name" value="IQ"/>
    <property type="match status" value="1"/>
</dbReference>
<dbReference type="OrthoDB" id="6616786at2759"/>
<feature type="domain" description="ATPase AAA-type core" evidence="1">
    <location>
        <begin position="604"/>
        <end position="734"/>
    </location>
</feature>
<dbReference type="Proteomes" id="UP000752696">
    <property type="component" value="Unassembled WGS sequence"/>
</dbReference>
<dbReference type="InterPro" id="IPR027417">
    <property type="entry name" value="P-loop_NTPase"/>
</dbReference>
<evidence type="ECO:0000313" key="3">
    <source>
        <dbReference type="Proteomes" id="UP000752696"/>
    </source>
</evidence>
<reference evidence="2" key="1">
    <citation type="submission" date="2020-07" db="EMBL/GenBank/DDBJ databases">
        <authorList>
            <person name="Nazaruddin N."/>
        </authorList>
    </citation>
    <scope>NUCLEOTIDE SEQUENCE</scope>
</reference>
<dbReference type="AlphaFoldDB" id="A0A6V7HBQ4"/>
<evidence type="ECO:0000313" key="2">
    <source>
        <dbReference type="EMBL" id="CAD1477416.1"/>
    </source>
</evidence>
<dbReference type="GO" id="GO:0005524">
    <property type="term" value="F:ATP binding"/>
    <property type="evidence" value="ECO:0007669"/>
    <property type="project" value="InterPro"/>
</dbReference>
<dbReference type="Gene3D" id="3.40.50.300">
    <property type="entry name" value="P-loop containing nucleotide triphosphate hydrolases"/>
    <property type="match status" value="1"/>
</dbReference>
<feature type="non-terminal residue" evidence="2">
    <location>
        <position position="1"/>
    </location>
</feature>
<gene>
    <name evidence="2" type="ORF">MHI_LOCUS725335</name>
</gene>